<keyword evidence="2" id="KW-0732">Signal</keyword>
<organism evidence="5 6">
    <name type="scientific">Poriferisphaera corsica</name>
    <dbReference type="NCBI Taxonomy" id="2528020"/>
    <lineage>
        <taxon>Bacteria</taxon>
        <taxon>Pseudomonadati</taxon>
        <taxon>Planctomycetota</taxon>
        <taxon>Phycisphaerae</taxon>
        <taxon>Phycisphaerales</taxon>
        <taxon>Phycisphaeraceae</taxon>
        <taxon>Poriferisphaera</taxon>
    </lineage>
</organism>
<dbReference type="EMBL" id="CP036425">
    <property type="protein sequence ID" value="QDU34943.1"/>
    <property type="molecule type" value="Genomic_DNA"/>
</dbReference>
<evidence type="ECO:0000259" key="4">
    <source>
        <dbReference type="PROSITE" id="PS51820"/>
    </source>
</evidence>
<evidence type="ECO:0000313" key="5">
    <source>
        <dbReference type="EMBL" id="QDU34943.1"/>
    </source>
</evidence>
<dbReference type="PANTHER" id="PTHR31137">
    <property type="entry name" value="PROTEIN PSIB-RELATED-RELATED"/>
    <property type="match status" value="1"/>
</dbReference>
<evidence type="ECO:0000256" key="1">
    <source>
        <dbReference type="ARBA" id="ARBA00008709"/>
    </source>
</evidence>
<dbReference type="OrthoDB" id="232855at2"/>
<dbReference type="KEGG" id="pcor:KS4_30200"/>
<dbReference type="InterPro" id="IPR011874">
    <property type="entry name" value="Fibro_Slime"/>
</dbReference>
<reference evidence="5 6" key="1">
    <citation type="submission" date="2019-02" db="EMBL/GenBank/DDBJ databases">
        <title>Deep-cultivation of Planctomycetes and their phenomic and genomic characterization uncovers novel biology.</title>
        <authorList>
            <person name="Wiegand S."/>
            <person name="Jogler M."/>
            <person name="Boedeker C."/>
            <person name="Pinto D."/>
            <person name="Vollmers J."/>
            <person name="Rivas-Marin E."/>
            <person name="Kohn T."/>
            <person name="Peeters S.H."/>
            <person name="Heuer A."/>
            <person name="Rast P."/>
            <person name="Oberbeckmann S."/>
            <person name="Bunk B."/>
            <person name="Jeske O."/>
            <person name="Meyerdierks A."/>
            <person name="Storesund J.E."/>
            <person name="Kallscheuer N."/>
            <person name="Luecker S."/>
            <person name="Lage O.M."/>
            <person name="Pohl T."/>
            <person name="Merkel B.J."/>
            <person name="Hornburger P."/>
            <person name="Mueller R.-W."/>
            <person name="Bruemmer F."/>
            <person name="Labrenz M."/>
            <person name="Spormann A.M."/>
            <person name="Op den Camp H."/>
            <person name="Overmann J."/>
            <person name="Amann R."/>
            <person name="Jetten M.S.M."/>
            <person name="Mascher T."/>
            <person name="Medema M.H."/>
            <person name="Devos D.P."/>
            <person name="Kaster A.-K."/>
            <person name="Ovreas L."/>
            <person name="Rohde M."/>
            <person name="Galperin M.Y."/>
            <person name="Jogler C."/>
        </authorList>
    </citation>
    <scope>NUCLEOTIDE SEQUENCE [LARGE SCALE GENOMIC DNA]</scope>
    <source>
        <strain evidence="5 6">KS4</strain>
    </source>
</reference>
<keyword evidence="6" id="KW-1185">Reference proteome</keyword>
<protein>
    <submittedName>
        <fullName evidence="5">PA14 domain protein</fullName>
    </submittedName>
</protein>
<dbReference type="GO" id="GO:0005576">
    <property type="term" value="C:extracellular region"/>
    <property type="evidence" value="ECO:0007669"/>
    <property type="project" value="TreeGrafter"/>
</dbReference>
<dbReference type="Pfam" id="PF07691">
    <property type="entry name" value="PA14"/>
    <property type="match status" value="1"/>
</dbReference>
<dbReference type="InterPro" id="IPR037524">
    <property type="entry name" value="PA14/GLEYA"/>
</dbReference>
<feature type="domain" description="PA14" evidence="4">
    <location>
        <begin position="101"/>
        <end position="261"/>
    </location>
</feature>
<evidence type="ECO:0000256" key="2">
    <source>
        <dbReference type="ARBA" id="ARBA00022729"/>
    </source>
</evidence>
<evidence type="ECO:0000256" key="3">
    <source>
        <dbReference type="ARBA" id="ARBA00023180"/>
    </source>
</evidence>
<dbReference type="InterPro" id="IPR011658">
    <property type="entry name" value="PA14_dom"/>
</dbReference>
<dbReference type="PANTHER" id="PTHR31137:SF5">
    <property type="entry name" value="PROTEIN PSIQ-RELATED"/>
    <property type="match status" value="1"/>
</dbReference>
<proteinExistence type="inferred from homology"/>
<comment type="similarity">
    <text evidence="1">Belongs to the prespore-cell-inducing factor family.</text>
</comment>
<dbReference type="PROSITE" id="PS51820">
    <property type="entry name" value="PA14"/>
    <property type="match status" value="1"/>
</dbReference>
<dbReference type="AlphaFoldDB" id="A0A517YXJ9"/>
<name>A0A517YXJ9_9BACT</name>
<accession>A0A517YXJ9</accession>
<dbReference type="Proteomes" id="UP000317369">
    <property type="component" value="Chromosome"/>
</dbReference>
<dbReference type="NCBIfam" id="TIGR02148">
    <property type="entry name" value="Fibro_Slime"/>
    <property type="match status" value="1"/>
</dbReference>
<dbReference type="InterPro" id="IPR051154">
    <property type="entry name" value="Prespore-cell_inducing_factor"/>
</dbReference>
<evidence type="ECO:0000313" key="6">
    <source>
        <dbReference type="Proteomes" id="UP000317369"/>
    </source>
</evidence>
<gene>
    <name evidence="5" type="ORF">KS4_30200</name>
</gene>
<sequence length="262" mass="30174">MATCFMTPNLVNADQITLHGVVRDFKSSHPDFESFGHWQFSQWYVTYGPSKYVYKKLVESELSEDGIPKLNMSYFNDRRRKVPFSSKANFDQWYRNVPNVNIAIPVAITLDNNRDEPGGVYTFARERPNYFFPIDNQGYGNSGRAKDGKMHNFHWTFEVRTKFTYTDPTERDYALAFKFTGDDDVWVFINGKLAVDLGSIHPQASGSINIDQKAEQLGLEPGNEYTLDVFMAERHTDESNFRIDTTLQLEEVPPTTVSPLYD</sequence>
<keyword evidence="3" id="KW-0325">Glycoprotein</keyword>